<feature type="domain" description="HTH gntR-type" evidence="4">
    <location>
        <begin position="13"/>
        <end position="83"/>
    </location>
</feature>
<dbReference type="GO" id="GO:0003677">
    <property type="term" value="F:DNA binding"/>
    <property type="evidence" value="ECO:0007669"/>
    <property type="project" value="UniProtKB-KW"/>
</dbReference>
<keyword evidence="2" id="KW-0238">DNA-binding</keyword>
<sequence>MSDNDGAAQQPQEARTDELVRRLRAHIRDNGFMPGEKVSSERALAERYGISRAQLRRALAVLESQREIVRRIGRGGGIVVADGKLERNLNTAESLPEIARRQGWMLTSKPLTSALIAADQSDVRLLRLGDGRHTVLSMTRLRLLDGEPLSVEENHLPAQLFPGFAQLDLTRPFYALFAEHYGLRVHAVDETLECVTAGARESKLLNVTPGTCLLKIHRLAYAPDGTPLERASDIYRADRVRVTMHHSGYLRLSATKTAPDPDAFPPAVPLSPPISRT</sequence>
<keyword evidence="1" id="KW-0805">Transcription regulation</keyword>
<reference evidence="5 7" key="1">
    <citation type="submission" date="2009-11" db="EMBL/GenBank/DDBJ databases">
        <authorList>
            <person name="Weinstock G."/>
            <person name="Sodergren E."/>
            <person name="Clifton S."/>
            <person name="Fulton L."/>
            <person name="Fulton B."/>
            <person name="Courtney L."/>
            <person name="Fronick C."/>
            <person name="Harrison M."/>
            <person name="Strong C."/>
            <person name="Farmer C."/>
            <person name="Delahaunty K."/>
            <person name="Markovic C."/>
            <person name="Hall O."/>
            <person name="Minx P."/>
            <person name="Tomlinson C."/>
            <person name="Mitreva M."/>
            <person name="Nelson J."/>
            <person name="Hou S."/>
            <person name="Wollam A."/>
            <person name="Pepin K.H."/>
            <person name="Johnson M."/>
            <person name="Bhonagiri V."/>
            <person name="Nash W.E."/>
            <person name="Warren W."/>
            <person name="Chinwalla A."/>
            <person name="Mardis E.R."/>
            <person name="Wilson R.K."/>
        </authorList>
    </citation>
    <scope>NUCLEOTIDE SEQUENCE [LARGE SCALE GENOMIC DNA]</scope>
    <source>
        <strain evidence="5 7">DSM 20093</strain>
    </source>
</reference>
<dbReference type="Proteomes" id="UP000003656">
    <property type="component" value="Unassembled WGS sequence"/>
</dbReference>
<dbReference type="PANTHER" id="PTHR44846:SF1">
    <property type="entry name" value="MANNOSYL-D-GLYCERATE TRANSPORT_METABOLISM SYSTEM REPRESSOR MNGR-RELATED"/>
    <property type="match status" value="1"/>
</dbReference>
<dbReference type="CDD" id="cd07377">
    <property type="entry name" value="WHTH_GntR"/>
    <property type="match status" value="1"/>
</dbReference>
<evidence type="ECO:0000313" key="6">
    <source>
        <dbReference type="EMBL" id="KFI59672.1"/>
    </source>
</evidence>
<dbReference type="Pfam" id="PF07702">
    <property type="entry name" value="UTRA"/>
    <property type="match status" value="1"/>
</dbReference>
<accession>D1NV72</accession>
<evidence type="ECO:0000313" key="8">
    <source>
        <dbReference type="Proteomes" id="UP000029074"/>
    </source>
</evidence>
<evidence type="ECO:0000256" key="2">
    <source>
        <dbReference type="ARBA" id="ARBA00023125"/>
    </source>
</evidence>
<dbReference type="AlphaFoldDB" id="D1NV72"/>
<comment type="caution">
    <text evidence="5">The sequence shown here is derived from an EMBL/GenBank/DDBJ whole genome shotgun (WGS) entry which is preliminary data.</text>
</comment>
<dbReference type="STRING" id="561180.BIFGAL_03755"/>
<protein>
    <submittedName>
        <fullName evidence="6">GntR family transcriptional regulator</fullName>
    </submittedName>
    <submittedName>
        <fullName evidence="5">UbiC transcription regulator-associated domain protein</fullName>
    </submittedName>
</protein>
<dbReference type="eggNOG" id="COG2188">
    <property type="taxonomic scope" value="Bacteria"/>
</dbReference>
<dbReference type="GO" id="GO:0003700">
    <property type="term" value="F:DNA-binding transcription factor activity"/>
    <property type="evidence" value="ECO:0007669"/>
    <property type="project" value="InterPro"/>
</dbReference>
<reference evidence="6 8" key="2">
    <citation type="submission" date="2014-03" db="EMBL/GenBank/DDBJ databases">
        <title>Genomics of Bifidobacteria.</title>
        <authorList>
            <person name="Ventura M."/>
            <person name="Milani C."/>
            <person name="Lugli G.A."/>
        </authorList>
    </citation>
    <scope>NUCLEOTIDE SEQUENCE [LARGE SCALE GENOMIC DNA]</scope>
    <source>
        <strain evidence="6 8">LMG 11596</strain>
    </source>
</reference>
<dbReference type="OrthoDB" id="7363114at2"/>
<dbReference type="InterPro" id="IPR050679">
    <property type="entry name" value="Bact_HTH_transcr_reg"/>
</dbReference>
<evidence type="ECO:0000313" key="7">
    <source>
        <dbReference type="Proteomes" id="UP000003656"/>
    </source>
</evidence>
<dbReference type="SMART" id="SM00866">
    <property type="entry name" value="UTRA"/>
    <property type="match status" value="1"/>
</dbReference>
<name>D1NV72_9BIFI</name>
<keyword evidence="3" id="KW-0804">Transcription</keyword>
<dbReference type="SMART" id="SM00345">
    <property type="entry name" value="HTH_GNTR"/>
    <property type="match status" value="1"/>
</dbReference>
<dbReference type="RefSeq" id="WP_006295212.1">
    <property type="nucleotide sequence ID" value="NZ_ABXB03000003.1"/>
</dbReference>
<dbReference type="PRINTS" id="PR00035">
    <property type="entry name" value="HTHGNTR"/>
</dbReference>
<dbReference type="Proteomes" id="UP000029074">
    <property type="component" value="Unassembled WGS sequence"/>
</dbReference>
<gene>
    <name evidence="6" type="ORF">BGLCM_0341</name>
    <name evidence="5" type="ORF">BIFGAL_03755</name>
</gene>
<evidence type="ECO:0000313" key="5">
    <source>
        <dbReference type="EMBL" id="EFA22723.1"/>
    </source>
</evidence>
<dbReference type="InterPro" id="IPR036390">
    <property type="entry name" value="WH_DNA-bd_sf"/>
</dbReference>
<dbReference type="Gene3D" id="3.40.1410.10">
    <property type="entry name" value="Chorismate lyase-like"/>
    <property type="match status" value="1"/>
</dbReference>
<dbReference type="InterPro" id="IPR000524">
    <property type="entry name" value="Tscrpt_reg_HTH_GntR"/>
</dbReference>
<evidence type="ECO:0000259" key="4">
    <source>
        <dbReference type="PROSITE" id="PS50949"/>
    </source>
</evidence>
<dbReference type="GO" id="GO:0045892">
    <property type="term" value="P:negative regulation of DNA-templated transcription"/>
    <property type="evidence" value="ECO:0007669"/>
    <property type="project" value="TreeGrafter"/>
</dbReference>
<dbReference type="PROSITE" id="PS50949">
    <property type="entry name" value="HTH_GNTR"/>
    <property type="match status" value="1"/>
</dbReference>
<keyword evidence="8" id="KW-1185">Reference proteome</keyword>
<organism evidence="5 7">
    <name type="scientific">Bifidobacterium gallicum DSM 20093 = LMG 11596</name>
    <dbReference type="NCBI Taxonomy" id="561180"/>
    <lineage>
        <taxon>Bacteria</taxon>
        <taxon>Bacillati</taxon>
        <taxon>Actinomycetota</taxon>
        <taxon>Actinomycetes</taxon>
        <taxon>Bifidobacteriales</taxon>
        <taxon>Bifidobacteriaceae</taxon>
        <taxon>Bifidobacterium</taxon>
    </lineage>
</organism>
<proteinExistence type="predicted"/>
<dbReference type="InterPro" id="IPR036388">
    <property type="entry name" value="WH-like_DNA-bd_sf"/>
</dbReference>
<dbReference type="PANTHER" id="PTHR44846">
    <property type="entry name" value="MANNOSYL-D-GLYCERATE TRANSPORT/METABOLISM SYSTEM REPRESSOR MNGR-RELATED"/>
    <property type="match status" value="1"/>
</dbReference>
<evidence type="ECO:0000256" key="3">
    <source>
        <dbReference type="ARBA" id="ARBA00023163"/>
    </source>
</evidence>
<dbReference type="InterPro" id="IPR028978">
    <property type="entry name" value="Chorismate_lyase_/UTRA_dom_sf"/>
</dbReference>
<dbReference type="Gene3D" id="1.10.10.10">
    <property type="entry name" value="Winged helix-like DNA-binding domain superfamily/Winged helix DNA-binding domain"/>
    <property type="match status" value="1"/>
</dbReference>
<dbReference type="InterPro" id="IPR011663">
    <property type="entry name" value="UTRA"/>
</dbReference>
<dbReference type="EMBL" id="JGYW01000002">
    <property type="protein sequence ID" value="KFI59672.1"/>
    <property type="molecule type" value="Genomic_DNA"/>
</dbReference>
<dbReference type="Pfam" id="PF00392">
    <property type="entry name" value="GntR"/>
    <property type="match status" value="1"/>
</dbReference>
<evidence type="ECO:0000256" key="1">
    <source>
        <dbReference type="ARBA" id="ARBA00023015"/>
    </source>
</evidence>
<dbReference type="SUPFAM" id="SSF46785">
    <property type="entry name" value="Winged helix' DNA-binding domain"/>
    <property type="match status" value="1"/>
</dbReference>
<dbReference type="SUPFAM" id="SSF64288">
    <property type="entry name" value="Chorismate lyase-like"/>
    <property type="match status" value="1"/>
</dbReference>
<dbReference type="EMBL" id="ABXB03000003">
    <property type="protein sequence ID" value="EFA22723.1"/>
    <property type="molecule type" value="Genomic_DNA"/>
</dbReference>